<reference evidence="2 3" key="1">
    <citation type="submission" date="2016-08" db="EMBL/GenBank/DDBJ databases">
        <authorList>
            <person name="Seilhamer J.J."/>
        </authorList>
    </citation>
    <scope>NUCLEOTIDE SEQUENCE [LARGE SCALE GENOMIC DNA]</scope>
    <source>
        <strain evidence="2 3">A37T2</strain>
    </source>
</reference>
<accession>A0A1C4EBW0</accession>
<evidence type="ECO:0000313" key="3">
    <source>
        <dbReference type="Proteomes" id="UP000242818"/>
    </source>
</evidence>
<gene>
    <name evidence="2" type="ORF">GA0116948_1083</name>
</gene>
<evidence type="ECO:0000313" key="2">
    <source>
        <dbReference type="EMBL" id="SCC41116.1"/>
    </source>
</evidence>
<dbReference type="EMBL" id="FMAR01000008">
    <property type="protein sequence ID" value="SCC41116.1"/>
    <property type="molecule type" value="Genomic_DNA"/>
</dbReference>
<evidence type="ECO:0000256" key="1">
    <source>
        <dbReference type="SAM" id="SignalP"/>
    </source>
</evidence>
<protein>
    <submittedName>
        <fullName evidence="2">Uncharacterized protein</fullName>
    </submittedName>
</protein>
<feature type="chain" id="PRO_5008691055" evidence="1">
    <location>
        <begin position="20"/>
        <end position="312"/>
    </location>
</feature>
<name>A0A1C4EBW0_9BACT</name>
<dbReference type="Proteomes" id="UP000242818">
    <property type="component" value="Unassembled WGS sequence"/>
</dbReference>
<sequence length="312" mass="33566">MKKWFALAFVLLSGSPLFAQVYGNFHVGGTTDTFYPVVFNDVLWGTSVATELQLGRADTHTDASSSIWAGTLIARFRFHVTNWGNGSSFCNAEIFQTVGTGVGFTNVFIANWLDISSVDGAKRFMVYLRGGTTYFYTAPAGAAAPVLYDGVANALPLTLSNGTAFNVLTAPSATVNQSGLTSSGTAYYLGGGTNYFTGAIGIGTTAPGPYKLAVEGTIGARKIKVTTVNPWADFVFDDDYPLPDLTELKTYIQVNKHLPGIPTTADVQKEGIDVGDMNAKLLQKVEELTLLLIQQNDRIKALEQPLKKIKLH</sequence>
<keyword evidence="3" id="KW-1185">Reference proteome</keyword>
<keyword evidence="1" id="KW-0732">Signal</keyword>
<organism evidence="2 3">
    <name type="scientific">Chitinophaga costaii</name>
    <dbReference type="NCBI Taxonomy" id="1335309"/>
    <lineage>
        <taxon>Bacteria</taxon>
        <taxon>Pseudomonadati</taxon>
        <taxon>Bacteroidota</taxon>
        <taxon>Chitinophagia</taxon>
        <taxon>Chitinophagales</taxon>
        <taxon>Chitinophagaceae</taxon>
        <taxon>Chitinophaga</taxon>
    </lineage>
</organism>
<feature type="signal peptide" evidence="1">
    <location>
        <begin position="1"/>
        <end position="19"/>
    </location>
</feature>
<proteinExistence type="predicted"/>
<dbReference type="RefSeq" id="WP_089712544.1">
    <property type="nucleotide sequence ID" value="NZ_FMAR01000008.1"/>
</dbReference>
<dbReference type="STRING" id="1335309.GA0116948_1083"/>
<dbReference type="OrthoDB" id="743778at2"/>
<dbReference type="AlphaFoldDB" id="A0A1C4EBW0"/>